<comment type="caution">
    <text evidence="3">The sequence shown here is derived from an EMBL/GenBank/DDBJ whole genome shotgun (WGS) entry which is preliminary data.</text>
</comment>
<name>A0A8J2PNP9_9HEXA</name>
<protein>
    <submittedName>
        <fullName evidence="3">Uncharacterized protein</fullName>
    </submittedName>
</protein>
<gene>
    <name evidence="3" type="ORF">AFUS01_LOCUS31806</name>
</gene>
<dbReference type="EMBL" id="CAJVCH010512291">
    <property type="protein sequence ID" value="CAG7821470.1"/>
    <property type="molecule type" value="Genomic_DNA"/>
</dbReference>
<accession>A0A8J2PNP9</accession>
<feature type="transmembrane region" description="Helical" evidence="2">
    <location>
        <begin position="108"/>
        <end position="126"/>
    </location>
</feature>
<evidence type="ECO:0000256" key="2">
    <source>
        <dbReference type="SAM" id="Phobius"/>
    </source>
</evidence>
<evidence type="ECO:0000313" key="3">
    <source>
        <dbReference type="EMBL" id="CAG7821470.1"/>
    </source>
</evidence>
<feature type="compositionally biased region" description="Basic and acidic residues" evidence="1">
    <location>
        <begin position="23"/>
        <end position="43"/>
    </location>
</feature>
<feature type="compositionally biased region" description="Basic and acidic residues" evidence="1">
    <location>
        <begin position="1"/>
        <end position="10"/>
    </location>
</feature>
<feature type="region of interest" description="Disordered" evidence="1">
    <location>
        <begin position="1"/>
        <end position="89"/>
    </location>
</feature>
<proteinExistence type="predicted"/>
<sequence>MSMSEAEQRREARRQRILNNQESRLEKILGKSVPSERIKDEPSSRPGSGLTGTTSQLPLGSTTGNFSTNLGLENGQQSFTTGSWKEGGGVKSLDVPQSRISVRQHHSILCLLSLLSYFLGGPYLLLCLEYRTYIGNDWER</sequence>
<keyword evidence="2" id="KW-1133">Transmembrane helix</keyword>
<keyword evidence="2" id="KW-0472">Membrane</keyword>
<dbReference type="AlphaFoldDB" id="A0A8J2PNP9"/>
<organism evidence="3 4">
    <name type="scientific">Allacma fusca</name>
    <dbReference type="NCBI Taxonomy" id="39272"/>
    <lineage>
        <taxon>Eukaryota</taxon>
        <taxon>Metazoa</taxon>
        <taxon>Ecdysozoa</taxon>
        <taxon>Arthropoda</taxon>
        <taxon>Hexapoda</taxon>
        <taxon>Collembola</taxon>
        <taxon>Symphypleona</taxon>
        <taxon>Sminthuridae</taxon>
        <taxon>Allacma</taxon>
    </lineage>
</organism>
<feature type="compositionally biased region" description="Polar residues" evidence="1">
    <location>
        <begin position="51"/>
        <end position="83"/>
    </location>
</feature>
<dbReference type="Proteomes" id="UP000708208">
    <property type="component" value="Unassembled WGS sequence"/>
</dbReference>
<evidence type="ECO:0000313" key="4">
    <source>
        <dbReference type="Proteomes" id="UP000708208"/>
    </source>
</evidence>
<keyword evidence="2" id="KW-0812">Transmembrane</keyword>
<evidence type="ECO:0000256" key="1">
    <source>
        <dbReference type="SAM" id="MobiDB-lite"/>
    </source>
</evidence>
<reference evidence="3" key="1">
    <citation type="submission" date="2021-06" db="EMBL/GenBank/DDBJ databases">
        <authorList>
            <person name="Hodson N. C."/>
            <person name="Mongue J. A."/>
            <person name="Jaron S. K."/>
        </authorList>
    </citation>
    <scope>NUCLEOTIDE SEQUENCE</scope>
</reference>
<keyword evidence="4" id="KW-1185">Reference proteome</keyword>